<dbReference type="InterPro" id="IPR036987">
    <property type="entry name" value="SRA-YDG_sf"/>
</dbReference>
<name>A0A2Z6SPD8_9GLOM</name>
<dbReference type="GO" id="GO:0008198">
    <property type="term" value="F:ferrous iron binding"/>
    <property type="evidence" value="ECO:0007669"/>
    <property type="project" value="TreeGrafter"/>
</dbReference>
<gene>
    <name evidence="4" type="ORF">RclHR1_08930002</name>
</gene>
<reference evidence="4 5" key="1">
    <citation type="submission" date="2017-11" db="EMBL/GenBank/DDBJ databases">
        <title>The genome of Rhizophagus clarus HR1 reveals common genetic basis of auxotrophy among arbuscular mycorrhizal fungi.</title>
        <authorList>
            <person name="Kobayashi Y."/>
        </authorList>
    </citation>
    <scope>NUCLEOTIDE SEQUENCE [LARGE SCALE GENOMIC DNA]</scope>
    <source>
        <strain evidence="4 5">HR1</strain>
    </source>
</reference>
<feature type="binding site" evidence="1">
    <location>
        <position position="541"/>
    </location>
    <ligand>
        <name>2-oxoglutarate</name>
        <dbReference type="ChEBI" id="CHEBI:16810"/>
    </ligand>
</feature>
<dbReference type="EMBL" id="BEXD01004307">
    <property type="protein sequence ID" value="GBC09509.1"/>
    <property type="molecule type" value="Genomic_DNA"/>
</dbReference>
<dbReference type="Gene3D" id="2.30.280.10">
    <property type="entry name" value="SRA-YDG"/>
    <property type="match status" value="1"/>
</dbReference>
<feature type="compositionally biased region" description="Basic and acidic residues" evidence="2">
    <location>
        <begin position="580"/>
        <end position="594"/>
    </location>
</feature>
<evidence type="ECO:0000256" key="2">
    <source>
        <dbReference type="SAM" id="MobiDB-lite"/>
    </source>
</evidence>
<proteinExistence type="predicted"/>
<evidence type="ECO:0000313" key="5">
    <source>
        <dbReference type="Proteomes" id="UP000247702"/>
    </source>
</evidence>
<dbReference type="GO" id="GO:0006307">
    <property type="term" value="P:DNA alkylation repair"/>
    <property type="evidence" value="ECO:0007669"/>
    <property type="project" value="TreeGrafter"/>
</dbReference>
<sequence length="674" mass="77945">MEQGTSSNVYVKDYNIYVKEEAEISDLPLPVDNDVTIHSDVNINRPKVWAQTRQEVCETLAYFRSYQSGVYHKDNVVYAYLLDAFGAKRDFCNGRVIISHGGGKSSKQNDKYELSKSQLPTDNSIKSLLNNYVHNQPLAIIVGNKCSISNFRVPARYCVLGMYLITHAWAEHEDSKDGEDSTDLTDEESLIDNIPSETKTRTKTNKHKTKSEPFIRWKFRFEWIDTQEFLPWWEYPTETMRTDMMDLDYSDNTSHSPLYQDPTCSKCKKRSFRIYESWMCLNCLCESFWKVWNPIKKKWEIAPQDLQYNQKFLSPGFISEEIFSIPLPYSIIPPPIKINDIGAYTLMHWRGFHCRRCGRVSCRVKWSCWECPNCRKTLLAPKTIVSKSMLIDPYRPVFIGPATDCEGSILDGSNITRERTILSNGAVLVTYRFPEENQIFHYVSNEICNEMPDIFLRDFQEIDNEQLKRHPIKCRMETQIFARQFTLNVGEHYRFALELNTVPWVEAPRVCSDTLSYVQNIIKDFLPGVSHDFNQMLVAMYMEGQKMSWHDDGEKGVGPIIVSLSLGSPAEMKIRRKPKKDSTKSENKSENKSEEVEEAASSSESKKRKSKSKKENVSDEIADWISLFPITRRSGPDLLLTLNHGDLVIMAGKTLQENYDHMVVPKGFRIAYLD</sequence>
<organism evidence="4 5">
    <name type="scientific">Rhizophagus clarus</name>
    <dbReference type="NCBI Taxonomy" id="94130"/>
    <lineage>
        <taxon>Eukaryota</taxon>
        <taxon>Fungi</taxon>
        <taxon>Fungi incertae sedis</taxon>
        <taxon>Mucoromycota</taxon>
        <taxon>Glomeromycotina</taxon>
        <taxon>Glomeromycetes</taxon>
        <taxon>Glomerales</taxon>
        <taxon>Glomeraceae</taxon>
        <taxon>Rhizophagus</taxon>
    </lineage>
</organism>
<feature type="compositionally biased region" description="Acidic residues" evidence="2">
    <location>
        <begin position="180"/>
        <end position="190"/>
    </location>
</feature>
<dbReference type="STRING" id="94130.A0A2Z6SPD8"/>
<dbReference type="InterPro" id="IPR037151">
    <property type="entry name" value="AlkB-like_sf"/>
</dbReference>
<dbReference type="PANTHER" id="PTHR31573">
    <property type="entry name" value="ALPHA-KETOGLUTARATE-DEPENDENT DIOXYGENASE ALKB HOMOLOG 2"/>
    <property type="match status" value="1"/>
</dbReference>
<feature type="region of interest" description="Disordered" evidence="2">
    <location>
        <begin position="175"/>
        <end position="205"/>
    </location>
</feature>
<protein>
    <recommendedName>
        <fullName evidence="3">Fe2OG dioxygenase domain-containing protein</fullName>
    </recommendedName>
</protein>
<dbReference type="Pfam" id="PF13532">
    <property type="entry name" value="2OG-FeII_Oxy_2"/>
    <property type="match status" value="1"/>
</dbReference>
<keyword evidence="5" id="KW-1185">Reference proteome</keyword>
<dbReference type="Proteomes" id="UP000247702">
    <property type="component" value="Unassembled WGS sequence"/>
</dbReference>
<dbReference type="InterPro" id="IPR005123">
    <property type="entry name" value="Oxoglu/Fe-dep_dioxygenase_dom"/>
</dbReference>
<dbReference type="InterPro" id="IPR027450">
    <property type="entry name" value="AlkB-like"/>
</dbReference>
<dbReference type="InterPro" id="IPR032852">
    <property type="entry name" value="ALKBH2"/>
</dbReference>
<dbReference type="PANTHER" id="PTHR31573:SF4">
    <property type="entry name" value="FE2OG DIOXYGENASE DOMAIN-CONTAINING PROTEIN"/>
    <property type="match status" value="1"/>
</dbReference>
<dbReference type="GO" id="GO:0051747">
    <property type="term" value="F:cytosine C-5 DNA demethylase activity"/>
    <property type="evidence" value="ECO:0007669"/>
    <property type="project" value="TreeGrafter"/>
</dbReference>
<comment type="caution">
    <text evidence="4">The sequence shown here is derived from an EMBL/GenBank/DDBJ whole genome shotgun (WGS) entry which is preliminary data.</text>
</comment>
<accession>A0A2Z6SPD8</accession>
<dbReference type="PROSITE" id="PS51471">
    <property type="entry name" value="FE2OG_OXY"/>
    <property type="match status" value="1"/>
</dbReference>
<feature type="domain" description="Fe2OG dioxygenase" evidence="3">
    <location>
        <begin position="532"/>
        <end position="674"/>
    </location>
</feature>
<dbReference type="GO" id="GO:0035516">
    <property type="term" value="F:broad specificity oxidative DNA demethylase activity"/>
    <property type="evidence" value="ECO:0007669"/>
    <property type="project" value="TreeGrafter"/>
</dbReference>
<dbReference type="SUPFAM" id="SSF51197">
    <property type="entry name" value="Clavaminate synthase-like"/>
    <property type="match status" value="1"/>
</dbReference>
<feature type="binding site" evidence="1">
    <location>
        <position position="661"/>
    </location>
    <ligand>
        <name>2-oxoglutarate</name>
        <dbReference type="ChEBI" id="CHEBI:16810"/>
    </ligand>
</feature>
<evidence type="ECO:0000313" key="4">
    <source>
        <dbReference type="EMBL" id="GBC09509.1"/>
    </source>
</evidence>
<evidence type="ECO:0000256" key="1">
    <source>
        <dbReference type="PIRSR" id="PIRSR632852-1"/>
    </source>
</evidence>
<dbReference type="Gene3D" id="2.60.120.590">
    <property type="entry name" value="Alpha-ketoglutarate-dependent dioxygenase AlkB-like"/>
    <property type="match status" value="1"/>
</dbReference>
<feature type="binding site" evidence="1">
    <location>
        <position position="550"/>
    </location>
    <ligand>
        <name>2-oxoglutarate</name>
        <dbReference type="ChEBI" id="CHEBI:16810"/>
    </ligand>
</feature>
<dbReference type="AlphaFoldDB" id="A0A2Z6SPD8"/>
<evidence type="ECO:0000259" key="3">
    <source>
        <dbReference type="PROSITE" id="PS51471"/>
    </source>
</evidence>
<feature type="region of interest" description="Disordered" evidence="2">
    <location>
        <begin position="572"/>
        <end position="615"/>
    </location>
</feature>